<feature type="non-terminal residue" evidence="1">
    <location>
        <position position="1"/>
    </location>
</feature>
<gene>
    <name evidence="1" type="ORF">MNOR_LOCUS23689</name>
</gene>
<reference evidence="1 2" key="1">
    <citation type="submission" date="2024-05" db="EMBL/GenBank/DDBJ databases">
        <authorList>
            <person name="Wallberg A."/>
        </authorList>
    </citation>
    <scope>NUCLEOTIDE SEQUENCE [LARGE SCALE GENOMIC DNA]</scope>
</reference>
<name>A0AAV2RHX3_MEGNR</name>
<dbReference type="AlphaFoldDB" id="A0AAV2RHX3"/>
<sequence length="138" mass="16341">LSETSEEKDLGVVIDSDLKFSKHIKGIVAKANRMIGMIKISFESLDDDMFLNLYNTLVRPLLEYCVHAWSPYLKRDITLLENVQRRATRLVRRLKNMDYETRLKELKLTKLEDRRTRGDMILTYRLINGLEGIDYRKF</sequence>
<feature type="non-terminal residue" evidence="1">
    <location>
        <position position="138"/>
    </location>
</feature>
<organism evidence="1 2">
    <name type="scientific">Meganyctiphanes norvegica</name>
    <name type="common">Northern krill</name>
    <name type="synonym">Thysanopoda norvegica</name>
    <dbReference type="NCBI Taxonomy" id="48144"/>
    <lineage>
        <taxon>Eukaryota</taxon>
        <taxon>Metazoa</taxon>
        <taxon>Ecdysozoa</taxon>
        <taxon>Arthropoda</taxon>
        <taxon>Crustacea</taxon>
        <taxon>Multicrustacea</taxon>
        <taxon>Malacostraca</taxon>
        <taxon>Eumalacostraca</taxon>
        <taxon>Eucarida</taxon>
        <taxon>Euphausiacea</taxon>
        <taxon>Euphausiidae</taxon>
        <taxon>Meganyctiphanes</taxon>
    </lineage>
</organism>
<evidence type="ECO:0000313" key="2">
    <source>
        <dbReference type="Proteomes" id="UP001497623"/>
    </source>
</evidence>
<evidence type="ECO:0008006" key="3">
    <source>
        <dbReference type="Google" id="ProtNLM"/>
    </source>
</evidence>
<dbReference type="Proteomes" id="UP001497623">
    <property type="component" value="Unassembled WGS sequence"/>
</dbReference>
<comment type="caution">
    <text evidence="1">The sequence shown here is derived from an EMBL/GenBank/DDBJ whole genome shotgun (WGS) entry which is preliminary data.</text>
</comment>
<dbReference type="EMBL" id="CAXKWB010021105">
    <property type="protein sequence ID" value="CAL4122992.1"/>
    <property type="molecule type" value="Genomic_DNA"/>
</dbReference>
<protein>
    <recommendedName>
        <fullName evidence="3">Reverse transcriptase</fullName>
    </recommendedName>
</protein>
<accession>A0AAV2RHX3</accession>
<dbReference type="PRINTS" id="PR01345">
    <property type="entry name" value="CERVTRCPTASE"/>
</dbReference>
<proteinExistence type="predicted"/>
<evidence type="ECO:0000313" key="1">
    <source>
        <dbReference type="EMBL" id="CAL4122992.1"/>
    </source>
</evidence>
<dbReference type="PANTHER" id="PTHR33332">
    <property type="entry name" value="REVERSE TRANSCRIPTASE DOMAIN-CONTAINING PROTEIN"/>
    <property type="match status" value="1"/>
</dbReference>
<keyword evidence="2" id="KW-1185">Reference proteome</keyword>